<dbReference type="PANTHER" id="PTHR48148">
    <property type="entry name" value="KERATINOCYTE PROLINE-RICH PROTEIN"/>
    <property type="match status" value="1"/>
</dbReference>
<protein>
    <submittedName>
        <fullName evidence="3">Uncharacterized protein</fullName>
    </submittedName>
</protein>
<keyword evidence="2" id="KW-0472">Membrane</keyword>
<keyword evidence="2" id="KW-0812">Transmembrane</keyword>
<comment type="caution">
    <text evidence="3">The sequence shown here is derived from an EMBL/GenBank/DDBJ whole genome shotgun (WGS) entry which is preliminary data.</text>
</comment>
<dbReference type="PRINTS" id="PR01217">
    <property type="entry name" value="PRICHEXTENSN"/>
</dbReference>
<keyword evidence="2" id="KW-1133">Transmembrane helix</keyword>
<evidence type="ECO:0000313" key="3">
    <source>
        <dbReference type="EMBL" id="KAL3786884.1"/>
    </source>
</evidence>
<name>A0ABD3PGX2_9STRA</name>
<keyword evidence="4" id="KW-1185">Reference proteome</keyword>
<dbReference type="EMBL" id="JALLPJ020000632">
    <property type="protein sequence ID" value="KAL3786884.1"/>
    <property type="molecule type" value="Genomic_DNA"/>
</dbReference>
<organism evidence="3 4">
    <name type="scientific">Cyclotella atomus</name>
    <dbReference type="NCBI Taxonomy" id="382360"/>
    <lineage>
        <taxon>Eukaryota</taxon>
        <taxon>Sar</taxon>
        <taxon>Stramenopiles</taxon>
        <taxon>Ochrophyta</taxon>
        <taxon>Bacillariophyta</taxon>
        <taxon>Coscinodiscophyceae</taxon>
        <taxon>Thalassiosirophycidae</taxon>
        <taxon>Stephanodiscales</taxon>
        <taxon>Stephanodiscaceae</taxon>
        <taxon>Cyclotella</taxon>
    </lineage>
</organism>
<sequence>MVSRKALKITGAAIAVTAIAIGLGIGLAPKKNDSSKQLSASQASGWNLYCGRRLDGTGRYLSAPTNRVRGEERKLGKEFIDCSGSSSGSKGSITDLCGPTMIEVPCACPVAPTPSSKGSSKGTTGGGNNVAPTPSGWGSDGHRNLQWGSDGHSNVFKPSGGSESKPSGGSKGSNVAGGSKSGGSKGGFVSGFSKSSGGSKGSNFSGSKSSYTYTYYSGSKSKSSGSSTITVNGSGSKGSKGSYFNFSNGSKGSKGSYFNFSKGSAVTGSCTCLVPVGSSGSSNISGSQGSCTCLAPAMSGSKGSKGTTGLVPVSCPCSEPIPVAPSICEPTPVPSPAPTPCGDAAFFFYQGTCSNAIFVADTGSYATVEACCNINFGIGSYSNGGCSFVDTCNPSPTPKPTPQPISNFVPPTTPAPTPCGSGRFFFVNGVCTNEVFVADVFSYDSLISCCNINFGTNSYEDKICDYVDECNTPMPSLKPTENIVTPEPTPSPVTPAPTPCDAQVFYFNGDICSNEFYIADAMSYSSVSACCDANFGSGSSMNGGCNYVDTCSTESPTPSPVTDEPTPSPVTPEPTPSPVTPAPTPCDAQVFFFNGDICSNEFLIADAMSYSSLVACCDANFGSGSFMSGGCDYTDACSTESPTPSPVTDEPTPSPVTPEPTPSPVTPAPTPCDAQVFFFNGDICSNEFLIADAMSYSSLVACCDANFGSGSFMSGGCDYTDACSTEPPSPSPTVNIVTPAPTPCEAQVFFFDGLSCSNEMIIADASSYDSLDACCSDNFGSMSLMTGDCQYTDMCNTLPPSPAPMVTIQPTFGSTPTVSTETTGPPTLPDRGDQNRESQPAWFTVVGNP</sequence>
<accession>A0ABD3PGX2</accession>
<dbReference type="AlphaFoldDB" id="A0ABD3PGX2"/>
<feature type="compositionally biased region" description="Polar residues" evidence="1">
    <location>
        <begin position="812"/>
        <end position="825"/>
    </location>
</feature>
<gene>
    <name evidence="3" type="ORF">ACHAWO_008004</name>
</gene>
<evidence type="ECO:0000256" key="1">
    <source>
        <dbReference type="SAM" id="MobiDB-lite"/>
    </source>
</evidence>
<feature type="region of interest" description="Disordered" evidence="1">
    <location>
        <begin position="112"/>
        <end position="183"/>
    </location>
</feature>
<feature type="compositionally biased region" description="Low complexity" evidence="1">
    <location>
        <begin position="157"/>
        <end position="178"/>
    </location>
</feature>
<feature type="compositionally biased region" description="Low complexity" evidence="1">
    <location>
        <begin position="556"/>
        <end position="565"/>
    </location>
</feature>
<proteinExistence type="predicted"/>
<feature type="transmembrane region" description="Helical" evidence="2">
    <location>
        <begin position="7"/>
        <end position="28"/>
    </location>
</feature>
<dbReference type="PANTHER" id="PTHR48148:SF3">
    <property type="entry name" value="KERATINOCYTE PROLINE-RICH PROTEIN"/>
    <property type="match status" value="1"/>
</dbReference>
<feature type="compositionally biased region" description="Low complexity" evidence="1">
    <location>
        <begin position="639"/>
        <end position="651"/>
    </location>
</feature>
<feature type="compositionally biased region" description="Pro residues" evidence="1">
    <location>
        <begin position="652"/>
        <end position="667"/>
    </location>
</feature>
<reference evidence="3 4" key="1">
    <citation type="submission" date="2024-10" db="EMBL/GenBank/DDBJ databases">
        <title>Updated reference genomes for cyclostephanoid diatoms.</title>
        <authorList>
            <person name="Roberts W.R."/>
            <person name="Alverson A.J."/>
        </authorList>
    </citation>
    <scope>NUCLEOTIDE SEQUENCE [LARGE SCALE GENOMIC DNA]</scope>
    <source>
        <strain evidence="3 4">AJA010-31</strain>
    </source>
</reference>
<feature type="region of interest" description="Disordered" evidence="1">
    <location>
        <begin position="217"/>
        <end position="236"/>
    </location>
</feature>
<dbReference type="Proteomes" id="UP001530400">
    <property type="component" value="Unassembled WGS sequence"/>
</dbReference>
<evidence type="ECO:0000256" key="2">
    <source>
        <dbReference type="SAM" id="Phobius"/>
    </source>
</evidence>
<feature type="region of interest" description="Disordered" evidence="1">
    <location>
        <begin position="812"/>
        <end position="849"/>
    </location>
</feature>
<feature type="region of interest" description="Disordered" evidence="1">
    <location>
        <begin position="556"/>
        <end position="581"/>
    </location>
</feature>
<feature type="compositionally biased region" description="Pro residues" evidence="1">
    <location>
        <begin position="566"/>
        <end position="581"/>
    </location>
</feature>
<evidence type="ECO:0000313" key="4">
    <source>
        <dbReference type="Proteomes" id="UP001530400"/>
    </source>
</evidence>
<feature type="region of interest" description="Disordered" evidence="1">
    <location>
        <begin position="639"/>
        <end position="667"/>
    </location>
</feature>